<organism evidence="1 2">
    <name type="scientific">Rhabditophanes sp. KR3021</name>
    <dbReference type="NCBI Taxonomy" id="114890"/>
    <lineage>
        <taxon>Eukaryota</taxon>
        <taxon>Metazoa</taxon>
        <taxon>Ecdysozoa</taxon>
        <taxon>Nematoda</taxon>
        <taxon>Chromadorea</taxon>
        <taxon>Rhabditida</taxon>
        <taxon>Tylenchina</taxon>
        <taxon>Panagrolaimomorpha</taxon>
        <taxon>Strongyloidoidea</taxon>
        <taxon>Alloionematidae</taxon>
        <taxon>Rhabditophanes</taxon>
    </lineage>
</organism>
<evidence type="ECO:0000313" key="2">
    <source>
        <dbReference type="WBParaSite" id="RSKR_0000229600.1"/>
    </source>
</evidence>
<evidence type="ECO:0000313" key="1">
    <source>
        <dbReference type="Proteomes" id="UP000095286"/>
    </source>
</evidence>
<dbReference type="Proteomes" id="UP000095286">
    <property type="component" value="Unplaced"/>
</dbReference>
<reference evidence="2" key="1">
    <citation type="submission" date="2016-11" db="UniProtKB">
        <authorList>
            <consortium name="WormBaseParasite"/>
        </authorList>
    </citation>
    <scope>IDENTIFICATION</scope>
    <source>
        <strain evidence="2">KR3021</strain>
    </source>
</reference>
<dbReference type="WBParaSite" id="RSKR_0000229600.1">
    <property type="protein sequence ID" value="RSKR_0000229600.1"/>
    <property type="gene ID" value="RSKR_0000229600"/>
</dbReference>
<accession>A0AC35TN94</accession>
<proteinExistence type="predicted"/>
<sequence length="191" mass="21572">MIKIVVLLFLVLATCYGFNLDKITQQSDGCNFFPNDTRDSAHSFDIGGKGAQITLVSAEFMDLSGKKIYPIQLAKPFVVKIVALNTGPKITSPLLYINLLDYRNNWLMNTCMWTLEQQFSVQNLDACAGFVNCPINQGQQFTLEYKFNFSKKLDALSIDIGSANSIEFFLHNDARQNAMMIENQVKFVYNP</sequence>
<protein>
    <submittedName>
        <fullName evidence="2">ML domain-containing protein</fullName>
    </submittedName>
</protein>
<name>A0AC35TN94_9BILA</name>